<organism evidence="2 3">
    <name type="scientific">Romanomermis culicivorax</name>
    <name type="common">Nematode worm</name>
    <dbReference type="NCBI Taxonomy" id="13658"/>
    <lineage>
        <taxon>Eukaryota</taxon>
        <taxon>Metazoa</taxon>
        <taxon>Ecdysozoa</taxon>
        <taxon>Nematoda</taxon>
        <taxon>Enoplea</taxon>
        <taxon>Dorylaimia</taxon>
        <taxon>Mermithida</taxon>
        <taxon>Mermithoidea</taxon>
        <taxon>Mermithidae</taxon>
        <taxon>Romanomermis</taxon>
    </lineage>
</organism>
<feature type="compositionally biased region" description="Polar residues" evidence="1">
    <location>
        <begin position="1"/>
        <end position="14"/>
    </location>
</feature>
<proteinExistence type="predicted"/>
<evidence type="ECO:0000256" key="1">
    <source>
        <dbReference type="SAM" id="MobiDB-lite"/>
    </source>
</evidence>
<keyword evidence="2" id="KW-1185">Reference proteome</keyword>
<name>A0A915IQQ0_ROMCU</name>
<reference evidence="3" key="1">
    <citation type="submission" date="2022-11" db="UniProtKB">
        <authorList>
            <consortium name="WormBaseParasite"/>
        </authorList>
    </citation>
    <scope>IDENTIFICATION</scope>
</reference>
<protein>
    <submittedName>
        <fullName evidence="3">Uncharacterized protein</fullName>
    </submittedName>
</protein>
<evidence type="ECO:0000313" key="3">
    <source>
        <dbReference type="WBParaSite" id="nRc.2.0.1.t15739-RA"/>
    </source>
</evidence>
<feature type="compositionally biased region" description="Acidic residues" evidence="1">
    <location>
        <begin position="161"/>
        <end position="174"/>
    </location>
</feature>
<dbReference type="WBParaSite" id="nRc.2.0.1.t15739-RA">
    <property type="protein sequence ID" value="nRc.2.0.1.t15739-RA"/>
    <property type="gene ID" value="nRc.2.0.1.g15739"/>
</dbReference>
<accession>A0A915IQQ0</accession>
<dbReference type="Proteomes" id="UP000887565">
    <property type="component" value="Unplaced"/>
</dbReference>
<sequence length="315" mass="36156">MTPDVTRSNSSQVTKLPIKRNRHSPKNSSINLPRLPKQHAKENKTSTVQRRKDFILTDKYASRILSTPKILLITFREKVDFLSWSFMKDLTSNLVNTSMLSDTFAVQLCDKVIQKWATNLSQSRLFMLTGKILLETGIGIDGLLSKFDPQFVDRMTHTDSEDKDVDNDEHENEVDPPGNHVAETSNDSEIHENYDENQSQYEDDHTDDQVESQHSTFREPNPKIEESRQKERKRWSTSVQNEQCLKGKVRGANFDEELREESVQVKEDILNQDQDYCVVGSTSSSYKGRSSEKSKRVALATVGRMLDDLILDDKI</sequence>
<evidence type="ECO:0000313" key="2">
    <source>
        <dbReference type="Proteomes" id="UP000887565"/>
    </source>
</evidence>
<feature type="region of interest" description="Disordered" evidence="1">
    <location>
        <begin position="158"/>
        <end position="239"/>
    </location>
</feature>
<feature type="region of interest" description="Disordered" evidence="1">
    <location>
        <begin position="1"/>
        <end position="47"/>
    </location>
</feature>
<feature type="compositionally biased region" description="Basic and acidic residues" evidence="1">
    <location>
        <begin position="216"/>
        <end position="229"/>
    </location>
</feature>
<dbReference type="AlphaFoldDB" id="A0A915IQQ0"/>